<accession>A0A1T5MKC0</accession>
<name>A0A1T5MKC0_9BACT</name>
<feature type="chain" id="PRO_5012414158" description="Carboxypeptidase regulatory-like domain-containing protein" evidence="1">
    <location>
        <begin position="20"/>
        <end position="145"/>
    </location>
</feature>
<reference evidence="2 3" key="1">
    <citation type="submission" date="2017-02" db="EMBL/GenBank/DDBJ databases">
        <authorList>
            <person name="Peterson S.W."/>
        </authorList>
    </citation>
    <scope>NUCLEOTIDE SEQUENCE [LARGE SCALE GENOMIC DNA]</scope>
    <source>
        <strain evidence="2 3">DSM 25262</strain>
    </source>
</reference>
<sequence length="145" mass="16083">MRKLILLITLISLLGTVQAQKQGIQGQVFWVSGDQMPILIPEKAITPQQGIVREVYIYNAATLKDATQQDGFFSEIQTTLVAKVLSSADGSFKVKLPEGKYSVFVKEDKGLFANLYDGNGCINCITVKPRKYSWITLAVDYQAAY</sequence>
<dbReference type="Proteomes" id="UP000190961">
    <property type="component" value="Unassembled WGS sequence"/>
</dbReference>
<evidence type="ECO:0000313" key="2">
    <source>
        <dbReference type="EMBL" id="SKC88667.1"/>
    </source>
</evidence>
<protein>
    <recommendedName>
        <fullName evidence="4">Carboxypeptidase regulatory-like domain-containing protein</fullName>
    </recommendedName>
</protein>
<keyword evidence="1" id="KW-0732">Signal</keyword>
<evidence type="ECO:0000256" key="1">
    <source>
        <dbReference type="SAM" id="SignalP"/>
    </source>
</evidence>
<keyword evidence="3" id="KW-1185">Reference proteome</keyword>
<dbReference type="EMBL" id="FUZU01000005">
    <property type="protein sequence ID" value="SKC88667.1"/>
    <property type="molecule type" value="Genomic_DNA"/>
</dbReference>
<dbReference type="RefSeq" id="WP_079690146.1">
    <property type="nucleotide sequence ID" value="NZ_FUZU01000005.1"/>
</dbReference>
<feature type="signal peptide" evidence="1">
    <location>
        <begin position="1"/>
        <end position="19"/>
    </location>
</feature>
<gene>
    <name evidence="2" type="ORF">SAMN05660236_5650</name>
</gene>
<dbReference type="AlphaFoldDB" id="A0A1T5MKC0"/>
<proteinExistence type="predicted"/>
<organism evidence="2 3">
    <name type="scientific">Ohtaekwangia koreensis</name>
    <dbReference type="NCBI Taxonomy" id="688867"/>
    <lineage>
        <taxon>Bacteria</taxon>
        <taxon>Pseudomonadati</taxon>
        <taxon>Bacteroidota</taxon>
        <taxon>Cytophagia</taxon>
        <taxon>Cytophagales</taxon>
        <taxon>Fulvivirgaceae</taxon>
        <taxon>Ohtaekwangia</taxon>
    </lineage>
</organism>
<evidence type="ECO:0000313" key="3">
    <source>
        <dbReference type="Proteomes" id="UP000190961"/>
    </source>
</evidence>
<dbReference type="STRING" id="688867.SAMN05660236_5650"/>
<dbReference type="OrthoDB" id="956632at2"/>
<evidence type="ECO:0008006" key="4">
    <source>
        <dbReference type="Google" id="ProtNLM"/>
    </source>
</evidence>